<dbReference type="EMBL" id="JAKWBI020000352">
    <property type="protein sequence ID" value="KAJ2896128.1"/>
    <property type="molecule type" value="Genomic_DNA"/>
</dbReference>
<dbReference type="InterPro" id="IPR007219">
    <property type="entry name" value="XnlR_reg_dom"/>
</dbReference>
<feature type="compositionally biased region" description="Polar residues" evidence="6">
    <location>
        <begin position="750"/>
        <end position="765"/>
    </location>
</feature>
<evidence type="ECO:0000313" key="9">
    <source>
        <dbReference type="Proteomes" id="UP001201980"/>
    </source>
</evidence>
<protein>
    <recommendedName>
        <fullName evidence="7">Zn(2)-C6 fungal-type domain-containing protein</fullName>
    </recommendedName>
</protein>
<dbReference type="GO" id="GO:0005634">
    <property type="term" value="C:nucleus"/>
    <property type="evidence" value="ECO:0007669"/>
    <property type="project" value="UniProtKB-SubCell"/>
</dbReference>
<evidence type="ECO:0000256" key="4">
    <source>
        <dbReference type="ARBA" id="ARBA00023163"/>
    </source>
</evidence>
<keyword evidence="3" id="KW-0805">Transcription regulation</keyword>
<dbReference type="GO" id="GO:0003677">
    <property type="term" value="F:DNA binding"/>
    <property type="evidence" value="ECO:0007669"/>
    <property type="project" value="InterPro"/>
</dbReference>
<feature type="compositionally biased region" description="Polar residues" evidence="6">
    <location>
        <begin position="1"/>
        <end position="22"/>
    </location>
</feature>
<comment type="subcellular location">
    <subcellularLocation>
        <location evidence="1">Nucleus</location>
    </subcellularLocation>
</comment>
<feature type="region of interest" description="Disordered" evidence="6">
    <location>
        <begin position="1"/>
        <end position="72"/>
    </location>
</feature>
<feature type="region of interest" description="Disordered" evidence="6">
    <location>
        <begin position="739"/>
        <end position="765"/>
    </location>
</feature>
<dbReference type="GO" id="GO:0000981">
    <property type="term" value="F:DNA-binding transcription factor activity, RNA polymerase II-specific"/>
    <property type="evidence" value="ECO:0007669"/>
    <property type="project" value="InterPro"/>
</dbReference>
<name>A0AAD5WP16_9PEZI</name>
<evidence type="ECO:0000256" key="6">
    <source>
        <dbReference type="SAM" id="MobiDB-lite"/>
    </source>
</evidence>
<evidence type="ECO:0000313" key="8">
    <source>
        <dbReference type="EMBL" id="KAJ2896128.1"/>
    </source>
</evidence>
<dbReference type="CDD" id="cd00067">
    <property type="entry name" value="GAL4"/>
    <property type="match status" value="1"/>
</dbReference>
<dbReference type="Proteomes" id="UP001201980">
    <property type="component" value="Unassembled WGS sequence"/>
</dbReference>
<dbReference type="PANTHER" id="PTHR47338">
    <property type="entry name" value="ZN(II)2CYS6 TRANSCRIPTION FACTOR (EUROFUNG)-RELATED"/>
    <property type="match status" value="1"/>
</dbReference>
<evidence type="ECO:0000256" key="3">
    <source>
        <dbReference type="ARBA" id="ARBA00023015"/>
    </source>
</evidence>
<gene>
    <name evidence="8" type="ORF">MKZ38_005852</name>
</gene>
<evidence type="ECO:0000256" key="1">
    <source>
        <dbReference type="ARBA" id="ARBA00004123"/>
    </source>
</evidence>
<keyword evidence="4" id="KW-0804">Transcription</keyword>
<proteinExistence type="predicted"/>
<reference evidence="8" key="1">
    <citation type="submission" date="2022-07" db="EMBL/GenBank/DDBJ databases">
        <title>Draft genome sequence of Zalerion maritima ATCC 34329, a (micro)plastics degrading marine fungus.</title>
        <authorList>
            <person name="Paco A."/>
            <person name="Goncalves M.F.M."/>
            <person name="Rocha-Santos T.A.P."/>
            <person name="Alves A."/>
        </authorList>
    </citation>
    <scope>NUCLEOTIDE SEQUENCE</scope>
    <source>
        <strain evidence="8">ATCC 34329</strain>
    </source>
</reference>
<keyword evidence="9" id="KW-1185">Reference proteome</keyword>
<dbReference type="GO" id="GO:0008270">
    <property type="term" value="F:zinc ion binding"/>
    <property type="evidence" value="ECO:0007669"/>
    <property type="project" value="InterPro"/>
</dbReference>
<dbReference type="PROSITE" id="PS00463">
    <property type="entry name" value="ZN2_CY6_FUNGAL_1"/>
    <property type="match status" value="1"/>
</dbReference>
<sequence>MDPTDSAANATTSFTPTTDAQTSQSSLSPPPSSSGPGPARAKRRRNTSATPSDCCHKVARTMPSRSHTEAGTVRKRAQRACSQCHAHKTKCSGDLPRCKRCEVSDLVCEYTPAKRKFTNVQFNVNSAGEELELPLLPARQSDSITSGAASAQTSTHPHLATPQLSASPATFETSNFAGEALLIRKDILQIHMNAYNEHLYNLPCYGFFHPARMRREIQEDRLYPGIAAGLCSATATILNPGDAGRDFARKCNDQVEFHIFRNMGNFCELSLTLILLGNHYNWIHGQWGKMWMYVAQAARLVHALQFNWDAESAPGPNGFVEQEIRRRLTWQTYLMDRLLSDGFDDYILCPDKTMYLRVPCDERSFQENRPVEMERLDQKPGTGVSGMLSLHSFHIRAIGLRHMVLGTTKKYGGHAGRSTQKSRLEPSQVMEDINKLQLKISSLGESLPVSMRLSDQSLQMYFASSERTSFVMLHTWIGHLYVDLYRFSLPDIREQASPELLRNLPPEFVSKSQKQAVAHAIGLSKLWEHMFHLLSSSSSSLLLSTDYMVAVCIFHTTQILFSARKHMLYTNLNENSTAPLWRDESVDDSVIDRLVQSNMAVMRPMADIIPRIKTFEAELVKKGQESAEWRDSEKETVGVSAVADNSHPIRLPGPHYILEKALLKQNSEPSPRNLYMSQWAQQTHDMQIFPPEKQVDFSAGPPELPFVLAQARGLMPGLSQPAPTRQTYQDINVHSQQGANRTVPVPSYGMGSQSGASQLPNTGLSSPLFQDSYGMAIHPQYQDFSTLPTRTYYNNDSSGFNLPSTRNN</sequence>
<dbReference type="PANTHER" id="PTHR47338:SF7">
    <property type="entry name" value="ZN(II)2CYS6 TRANSCRIPTION FACTOR (EUROFUNG)"/>
    <property type="match status" value="1"/>
</dbReference>
<dbReference type="InterPro" id="IPR001138">
    <property type="entry name" value="Zn2Cys6_DnaBD"/>
</dbReference>
<organism evidence="8 9">
    <name type="scientific">Zalerion maritima</name>
    <dbReference type="NCBI Taxonomy" id="339359"/>
    <lineage>
        <taxon>Eukaryota</taxon>
        <taxon>Fungi</taxon>
        <taxon>Dikarya</taxon>
        <taxon>Ascomycota</taxon>
        <taxon>Pezizomycotina</taxon>
        <taxon>Sordariomycetes</taxon>
        <taxon>Lulworthiomycetidae</taxon>
        <taxon>Lulworthiales</taxon>
        <taxon>Lulworthiaceae</taxon>
        <taxon>Zalerion</taxon>
    </lineage>
</organism>
<keyword evidence="2" id="KW-0479">Metal-binding</keyword>
<dbReference type="SUPFAM" id="SSF57701">
    <property type="entry name" value="Zn2/Cys6 DNA-binding domain"/>
    <property type="match status" value="1"/>
</dbReference>
<dbReference type="GO" id="GO:0006351">
    <property type="term" value="P:DNA-templated transcription"/>
    <property type="evidence" value="ECO:0007669"/>
    <property type="project" value="InterPro"/>
</dbReference>
<evidence type="ECO:0000259" key="7">
    <source>
        <dbReference type="PROSITE" id="PS50048"/>
    </source>
</evidence>
<dbReference type="PROSITE" id="PS50048">
    <property type="entry name" value="ZN2_CY6_FUNGAL_2"/>
    <property type="match status" value="1"/>
</dbReference>
<dbReference type="InterPro" id="IPR036864">
    <property type="entry name" value="Zn2-C6_fun-type_DNA-bd_sf"/>
</dbReference>
<dbReference type="CDD" id="cd12148">
    <property type="entry name" value="fungal_TF_MHR"/>
    <property type="match status" value="1"/>
</dbReference>
<dbReference type="Pfam" id="PF00172">
    <property type="entry name" value="Zn_clus"/>
    <property type="match status" value="1"/>
</dbReference>
<evidence type="ECO:0000256" key="2">
    <source>
        <dbReference type="ARBA" id="ARBA00022723"/>
    </source>
</evidence>
<accession>A0AAD5WP16</accession>
<dbReference type="AlphaFoldDB" id="A0AAD5WP16"/>
<evidence type="ECO:0000256" key="5">
    <source>
        <dbReference type="ARBA" id="ARBA00023242"/>
    </source>
</evidence>
<dbReference type="InterPro" id="IPR050815">
    <property type="entry name" value="TF_fung"/>
</dbReference>
<dbReference type="Gene3D" id="4.10.240.10">
    <property type="entry name" value="Zn(2)-C6 fungal-type DNA-binding domain"/>
    <property type="match status" value="1"/>
</dbReference>
<keyword evidence="5" id="KW-0539">Nucleus</keyword>
<feature type="domain" description="Zn(2)-C6 fungal-type" evidence="7">
    <location>
        <begin position="80"/>
        <end position="110"/>
    </location>
</feature>
<comment type="caution">
    <text evidence="8">The sequence shown here is derived from an EMBL/GenBank/DDBJ whole genome shotgun (WGS) entry which is preliminary data.</text>
</comment>
<dbReference type="Pfam" id="PF04082">
    <property type="entry name" value="Fungal_trans"/>
    <property type="match status" value="1"/>
</dbReference>
<dbReference type="SMART" id="SM00066">
    <property type="entry name" value="GAL4"/>
    <property type="match status" value="1"/>
</dbReference>